<dbReference type="Gene3D" id="3.90.950.20">
    <property type="entry name" value="CinA-like"/>
    <property type="match status" value="1"/>
</dbReference>
<evidence type="ECO:0000259" key="1">
    <source>
        <dbReference type="Pfam" id="PF02464"/>
    </source>
</evidence>
<name>A0ABU1QZY9_9BACT</name>
<reference evidence="2 3" key="1">
    <citation type="submission" date="2023-07" db="EMBL/GenBank/DDBJ databases">
        <title>Sorghum-associated microbial communities from plants grown in Nebraska, USA.</title>
        <authorList>
            <person name="Schachtman D."/>
        </authorList>
    </citation>
    <scope>NUCLEOTIDE SEQUENCE [LARGE SCALE GENOMIC DNA]</scope>
    <source>
        <strain evidence="2 3">BE57</strain>
    </source>
</reference>
<dbReference type="Pfam" id="PF02464">
    <property type="entry name" value="CinA"/>
    <property type="match status" value="1"/>
</dbReference>
<dbReference type="RefSeq" id="WP_309985483.1">
    <property type="nucleotide sequence ID" value="NZ_JAVDTI010000003.1"/>
</dbReference>
<evidence type="ECO:0000313" key="2">
    <source>
        <dbReference type="EMBL" id="MDR6806567.1"/>
    </source>
</evidence>
<accession>A0ABU1QZY9</accession>
<keyword evidence="3" id="KW-1185">Reference proteome</keyword>
<dbReference type="NCBIfam" id="TIGR00199">
    <property type="entry name" value="PncC_domain"/>
    <property type="match status" value="1"/>
</dbReference>
<sequence>MPSKLILDCSKTLKKRGLTIAFAESATAGRLASEFSLCPDSGGMLKGGLVCYDAQVKECVLGVDPGLIQQFTPESEEVTRELAFRLRDLISSDIQVAVTGLTTPGGSETPQKPVGTIFIHILIKDRSVAIRKVFEGSPEQIVLSAADLAAKTIMGELETM</sequence>
<dbReference type="Proteomes" id="UP001264980">
    <property type="component" value="Unassembled WGS sequence"/>
</dbReference>
<dbReference type="EC" id="3.5.1.42" evidence="2"/>
<dbReference type="InterPro" id="IPR008136">
    <property type="entry name" value="CinA_C"/>
</dbReference>
<dbReference type="EMBL" id="JAVDTI010000003">
    <property type="protein sequence ID" value="MDR6806567.1"/>
    <property type="molecule type" value="Genomic_DNA"/>
</dbReference>
<organism evidence="2 3">
    <name type="scientific">Dyadobacter fermentans</name>
    <dbReference type="NCBI Taxonomy" id="94254"/>
    <lineage>
        <taxon>Bacteria</taxon>
        <taxon>Pseudomonadati</taxon>
        <taxon>Bacteroidota</taxon>
        <taxon>Cytophagia</taxon>
        <taxon>Cytophagales</taxon>
        <taxon>Spirosomataceae</taxon>
        <taxon>Dyadobacter</taxon>
    </lineage>
</organism>
<dbReference type="SUPFAM" id="SSF142433">
    <property type="entry name" value="CinA-like"/>
    <property type="match status" value="1"/>
</dbReference>
<feature type="domain" description="CinA C-terminal" evidence="1">
    <location>
        <begin position="7"/>
        <end position="154"/>
    </location>
</feature>
<comment type="caution">
    <text evidence="2">The sequence shown here is derived from an EMBL/GenBank/DDBJ whole genome shotgun (WGS) entry which is preliminary data.</text>
</comment>
<gene>
    <name evidence="2" type="ORF">J2W84_003615</name>
</gene>
<keyword evidence="2" id="KW-0378">Hydrolase</keyword>
<protein>
    <submittedName>
        <fullName evidence="2">Nicotinamide-nucleotide amidase</fullName>
        <ecNumber evidence="2">3.5.1.42</ecNumber>
    </submittedName>
</protein>
<evidence type="ECO:0000313" key="3">
    <source>
        <dbReference type="Proteomes" id="UP001264980"/>
    </source>
</evidence>
<dbReference type="InterPro" id="IPR036653">
    <property type="entry name" value="CinA-like_C"/>
</dbReference>
<proteinExistence type="predicted"/>
<dbReference type="GO" id="GO:0019159">
    <property type="term" value="F:nicotinamide-nucleotide amidase activity"/>
    <property type="evidence" value="ECO:0007669"/>
    <property type="project" value="UniProtKB-EC"/>
</dbReference>